<dbReference type="GO" id="GO:0005829">
    <property type="term" value="C:cytosol"/>
    <property type="evidence" value="ECO:0007669"/>
    <property type="project" value="TreeGrafter"/>
</dbReference>
<proteinExistence type="predicted"/>
<dbReference type="OMA" id="YEATHLN"/>
<comment type="subcellular location">
    <subcellularLocation>
        <location evidence="1">Membrane</location>
    </subcellularLocation>
</comment>
<evidence type="ECO:0000259" key="5">
    <source>
        <dbReference type="SMART" id="SM01158"/>
    </source>
</evidence>
<dbReference type="PANTHER" id="PTHR13608:SF3">
    <property type="entry name" value="ARMADILLO-LIKE HELICAL DOMAIN-CONTAINING PROTEIN 3"/>
    <property type="match status" value="1"/>
</dbReference>
<evidence type="ECO:0000256" key="4">
    <source>
        <dbReference type="ARBA" id="ARBA00023136"/>
    </source>
</evidence>
<organism evidence="6 7">
    <name type="scientific">Pyronema omphalodes (strain CBS 100304)</name>
    <name type="common">Pyronema confluens</name>
    <dbReference type="NCBI Taxonomy" id="1076935"/>
    <lineage>
        <taxon>Eukaryota</taxon>
        <taxon>Fungi</taxon>
        <taxon>Dikarya</taxon>
        <taxon>Ascomycota</taxon>
        <taxon>Pezizomycotina</taxon>
        <taxon>Pezizomycetes</taxon>
        <taxon>Pezizales</taxon>
        <taxon>Pyronemataceae</taxon>
        <taxon>Pyronema</taxon>
    </lineage>
</organism>
<dbReference type="PANTHER" id="PTHR13608">
    <property type="entry name" value="ARMADILLO-LIKE HELICAL DOMAIN-CONTAINING PROTEIN 3"/>
    <property type="match status" value="1"/>
</dbReference>
<accession>U4L1Y3</accession>
<evidence type="ECO:0000313" key="6">
    <source>
        <dbReference type="EMBL" id="CCX08753.1"/>
    </source>
</evidence>
<sequence>MAAPSPLTQDARPNFQPKIVSLYESLFADDEDDEALEERSEGFWTEFFLLKPYPPGLEALIAPLRPDELLHQHPVTRLIFERCVAAFRAGRAPMDEFALDTLQIFLREVLKKRFMNLSSDVIALLTGLHNVDAVFTDFVAGLETVIRNGRTTELRRKAIQVALEIACGAFQTGLLSYFTHRDLFPALMKFINDTDTADLTYEPFVLLGILANCEPVPNGFGVYREADHRFSLDNKFEFQNPYQLRFDDFVNEGAIKRMVAEVGSSSIALRADYIAIQDDMPEGWSLNTVLSYVGLNILAGGQSKPKSSPPAATNPDGSKLNFVDLPNARAAVLLATHDWVNANKLFCHNFLNYQVDDNKESPISAYLSLTSYLLHHAHRSDRSTLYATLNLTVLRLFLEDPSLSKRLVSDDLRSQVRLCRQKAPLLPVVRSKRPLLCSILDLLSDGISHNLRKRLDVDLYISLIGVSQRAISFLIRTRTRLQYHWSELFKSVLTLIKFLTQYAGDLKGLARVNQLLDSAVNLLTLALCSGELFLPDAEAYDDIFYKLVESFEVLKVNGMNGVNGVNGVNGINGNGSNGTNGLGSGRGTPVNGANGYSNGNHYTAGNSINTLISVSEHYYQLIEEKSGKKHLTPQQVQEVIKQGYETLNLEGGTEGGLDAWEKYREADERVGLKKIARVAVEDLRGVEKS</sequence>
<evidence type="ECO:0000256" key="2">
    <source>
        <dbReference type="ARBA" id="ARBA00022692"/>
    </source>
</evidence>
<name>U4L1Y3_PYROM</name>
<dbReference type="eggNOG" id="KOG4654">
    <property type="taxonomic scope" value="Eukaryota"/>
</dbReference>
<dbReference type="OrthoDB" id="2012278at2759"/>
<dbReference type="SMART" id="SM01158">
    <property type="entry name" value="DUF1741"/>
    <property type="match status" value="1"/>
</dbReference>
<feature type="domain" description="Armadillo-like helical" evidence="5">
    <location>
        <begin position="427"/>
        <end position="687"/>
    </location>
</feature>
<keyword evidence="7" id="KW-1185">Reference proteome</keyword>
<dbReference type="Pfam" id="PF08427">
    <property type="entry name" value="ARMH3_C"/>
    <property type="match status" value="1"/>
</dbReference>
<dbReference type="InterPro" id="IPR039868">
    <property type="entry name" value="ARMD3-like"/>
</dbReference>
<keyword evidence="3" id="KW-1133">Transmembrane helix</keyword>
<evidence type="ECO:0000256" key="1">
    <source>
        <dbReference type="ARBA" id="ARBA00004370"/>
    </source>
</evidence>
<evidence type="ECO:0000313" key="7">
    <source>
        <dbReference type="Proteomes" id="UP000018144"/>
    </source>
</evidence>
<dbReference type="Proteomes" id="UP000018144">
    <property type="component" value="Unassembled WGS sequence"/>
</dbReference>
<dbReference type="InterPro" id="IPR013636">
    <property type="entry name" value="ARMH3_C"/>
</dbReference>
<dbReference type="EMBL" id="HF935429">
    <property type="protein sequence ID" value="CCX08753.1"/>
    <property type="molecule type" value="Genomic_DNA"/>
</dbReference>
<protein>
    <submittedName>
        <fullName evidence="6">Similar to UPF0588 membrane protein C20F10.02c acc. no. O42972</fullName>
    </submittedName>
</protein>
<keyword evidence="2" id="KW-0812">Transmembrane</keyword>
<gene>
    <name evidence="6" type="ORF">PCON_08346</name>
</gene>
<evidence type="ECO:0000256" key="3">
    <source>
        <dbReference type="ARBA" id="ARBA00022989"/>
    </source>
</evidence>
<dbReference type="GO" id="GO:0016020">
    <property type="term" value="C:membrane"/>
    <property type="evidence" value="ECO:0007669"/>
    <property type="project" value="UniProtKB-SubCell"/>
</dbReference>
<reference evidence="6 7" key="1">
    <citation type="journal article" date="2013" name="PLoS Genet.">
        <title>The genome and development-dependent transcriptomes of Pyronema confluens: a window into fungal evolution.</title>
        <authorList>
            <person name="Traeger S."/>
            <person name="Altegoer F."/>
            <person name="Freitag M."/>
            <person name="Gabaldon T."/>
            <person name="Kempken F."/>
            <person name="Kumar A."/>
            <person name="Marcet-Houben M."/>
            <person name="Poggeler S."/>
            <person name="Stajich J.E."/>
            <person name="Nowrousian M."/>
        </authorList>
    </citation>
    <scope>NUCLEOTIDE SEQUENCE [LARGE SCALE GENOMIC DNA]</scope>
    <source>
        <strain evidence="7">CBS 100304</strain>
        <tissue evidence="6">Vegetative mycelium</tissue>
    </source>
</reference>
<dbReference type="AlphaFoldDB" id="U4L1Y3"/>
<keyword evidence="4" id="KW-0472">Membrane</keyword>